<protein>
    <submittedName>
        <fullName evidence="1">Uncharacterized protein</fullName>
    </submittedName>
</protein>
<proteinExistence type="predicted"/>
<evidence type="ECO:0000313" key="1">
    <source>
        <dbReference type="EMBL" id="MBB6570725.1"/>
    </source>
</evidence>
<dbReference type="AlphaFoldDB" id="A0A841SN44"/>
<sequence>MPSLSPLLSARLAPRLPRTPRSLRRRRHICSF</sequence>
<evidence type="ECO:0000313" key="2">
    <source>
        <dbReference type="Proteomes" id="UP000553957"/>
    </source>
</evidence>
<gene>
    <name evidence="1" type="ORF">HNR71_006362</name>
</gene>
<comment type="caution">
    <text evidence="1">The sequence shown here is derived from an EMBL/GenBank/DDBJ whole genome shotgun (WGS) entry which is preliminary data.</text>
</comment>
<name>A0A841SN44_9ACTN</name>
<dbReference type="EMBL" id="JACHKF010000001">
    <property type="protein sequence ID" value="MBB6570725.1"/>
    <property type="molecule type" value="Genomic_DNA"/>
</dbReference>
<accession>A0A841SN44</accession>
<organism evidence="1 2">
    <name type="scientific">Kribbella sandramycini</name>
    <dbReference type="NCBI Taxonomy" id="60450"/>
    <lineage>
        <taxon>Bacteria</taxon>
        <taxon>Bacillati</taxon>
        <taxon>Actinomycetota</taxon>
        <taxon>Actinomycetes</taxon>
        <taxon>Propionibacteriales</taxon>
        <taxon>Kribbellaceae</taxon>
        <taxon>Kribbella</taxon>
    </lineage>
</organism>
<dbReference type="Proteomes" id="UP000553957">
    <property type="component" value="Unassembled WGS sequence"/>
</dbReference>
<reference evidence="1 2" key="1">
    <citation type="submission" date="2020-08" db="EMBL/GenBank/DDBJ databases">
        <title>Sequencing the genomes of 1000 actinobacteria strains.</title>
        <authorList>
            <person name="Klenk H.-P."/>
        </authorList>
    </citation>
    <scope>NUCLEOTIDE SEQUENCE [LARGE SCALE GENOMIC DNA]</scope>
    <source>
        <strain evidence="1 2">DSM 15626</strain>
    </source>
</reference>